<comment type="caution">
    <text evidence="2">The sequence shown here is derived from an EMBL/GenBank/DDBJ whole genome shotgun (WGS) entry which is preliminary data.</text>
</comment>
<evidence type="ECO:0008006" key="4">
    <source>
        <dbReference type="Google" id="ProtNLM"/>
    </source>
</evidence>
<organism evidence="2 3">
    <name type="scientific">Candidatus Tanganyikabacteria bacterium</name>
    <dbReference type="NCBI Taxonomy" id="2961651"/>
    <lineage>
        <taxon>Bacteria</taxon>
        <taxon>Bacillati</taxon>
        <taxon>Candidatus Sericytochromatia</taxon>
        <taxon>Candidatus Tanganyikabacteria</taxon>
    </lineage>
</organism>
<feature type="chain" id="PRO_5038058125" description="DUF4856 domain-containing protein" evidence="1">
    <location>
        <begin position="37"/>
        <end position="542"/>
    </location>
</feature>
<reference evidence="2 3" key="1">
    <citation type="submission" date="2019-03" db="EMBL/GenBank/DDBJ databases">
        <title>Lake Tanganyika Metagenome-Assembled Genomes (MAGs).</title>
        <authorList>
            <person name="Tran P."/>
        </authorList>
    </citation>
    <scope>NUCLEOTIDE SEQUENCE [LARGE SCALE GENOMIC DNA]</scope>
    <source>
        <strain evidence="2">K_DeepCast_65m_m2_236</strain>
    </source>
</reference>
<evidence type="ECO:0000256" key="1">
    <source>
        <dbReference type="SAM" id="SignalP"/>
    </source>
</evidence>
<keyword evidence="1" id="KW-0732">Signal</keyword>
<proteinExistence type="predicted"/>
<protein>
    <recommendedName>
        <fullName evidence="4">DUF4856 domain-containing protein</fullName>
    </recommendedName>
</protein>
<sequence>MTTRIAAIRTAVVRVLALSLAVAVLPLTVPLPGASAEEMVVETDKTFARGTYNGQNGYWVEFTRKKYLKNVHHIYDPVGPYDESIQVAFAGLKGLNRALDRATREKIYSDFGLPRDMNQGYSGSYHDLNFDSKLAEIKAAIQAGRYAVSNASTEDLALFNKLAKAPNSSALVDAIGAAELDADIRKAFEFNMRDGQAQGQWWGAAGYGGGQYIYTASDGTHFLGYTHGIDWKAPDLDQAVFDRHRNSSIQSILLNNTADFKKLTAVGNVDAIAAAGRFIRMAELIEQKGINPAGIKIDSKVNTSNGPVHIIEGQPSPARLKELARWLISTSWTTHSPVALDLNHDGKIGVTGPSTAQRRMKANKFEPAGAVWFDIMAKGRKQHIEWLNNDGDGFLVNDSGGLVSKAAAGDGVIDAHALFGDAKGYANGYHKLAFMATKLQLASTAKLDAGTNWSALFQKQPVLRGKLLDSLKVWVDANRDALVQAGELGTLSSLGITEVGSRPTIVKNKHGEYLIQSYFIQNGKRHMTEDVWFAEDPATEGK</sequence>
<name>A0A938BI26_9BACT</name>
<evidence type="ECO:0000313" key="2">
    <source>
        <dbReference type="EMBL" id="MBM3273962.1"/>
    </source>
</evidence>
<evidence type="ECO:0000313" key="3">
    <source>
        <dbReference type="Proteomes" id="UP000703893"/>
    </source>
</evidence>
<accession>A0A938BI26</accession>
<dbReference type="AlphaFoldDB" id="A0A938BI26"/>
<dbReference type="EMBL" id="VGJX01000086">
    <property type="protein sequence ID" value="MBM3273962.1"/>
    <property type="molecule type" value="Genomic_DNA"/>
</dbReference>
<dbReference type="Proteomes" id="UP000703893">
    <property type="component" value="Unassembled WGS sequence"/>
</dbReference>
<feature type="signal peptide" evidence="1">
    <location>
        <begin position="1"/>
        <end position="36"/>
    </location>
</feature>
<gene>
    <name evidence="2" type="ORF">FJZ00_02325</name>
</gene>